<reference evidence="5" key="1">
    <citation type="submission" date="2025-08" db="UniProtKB">
        <authorList>
            <consortium name="RefSeq"/>
        </authorList>
    </citation>
    <scope>IDENTIFICATION</scope>
    <source>
        <tissue evidence="5">Seedling</tissue>
    </source>
</reference>
<keyword evidence="4" id="KW-1185">Reference proteome</keyword>
<accession>A0A6P4ALD0</accession>
<proteinExistence type="inferred from homology"/>
<dbReference type="GeneID" id="107424332"/>
<protein>
    <submittedName>
        <fullName evidence="5">Pentatricopeptide repeat-containing protein At2g17525, mitochondrial</fullName>
    </submittedName>
</protein>
<dbReference type="PROSITE" id="PS51375">
    <property type="entry name" value="PPR"/>
    <property type="match status" value="10"/>
</dbReference>
<dbReference type="InterPro" id="IPR002885">
    <property type="entry name" value="PPR_rpt"/>
</dbReference>
<feature type="repeat" description="PPR" evidence="3">
    <location>
        <begin position="493"/>
        <end position="527"/>
    </location>
</feature>
<feature type="repeat" description="PPR" evidence="3">
    <location>
        <begin position="283"/>
        <end position="317"/>
    </location>
</feature>
<sequence>MPIIIYPSKLPFFSPTAYRRFYLAFQYKHVSSSSLSSSIPAPSHQHIARLILEQKSASQALQTFRWASKLPNFNHSSSTYRALIHKLCTFRRFDTINEVLDEMPSSIGSPPDEDIFVTIIRGLGRAHMVRQVIKVLDLVSRFGSKPSLRIFNSILNVLVKENIDIAREFYRKKMMGSGVDGDDYTFGILMKGLCLTNRIGDGFKLLQVMKSRGITPNTVIYNTLLHALCKNGKVGRARSLMNEIEEPSDVTFNVLISGYCAEENLVQALVLLEKCFSSGFVPDVVTVTKVLELLCNVGRVAEAVEIIERVESRGGTIDVLAYNTLMKGFCKSGKVKVGIRILKEMEIKGCLPNVDTYNVLISGFCEVGMLDSALDLFNDMKTDGIKWNFATFDTLIRGLCSGGRTEDGYKILELMEESMGVAGGRINPYNSVIYGLYKESRSDDGLTFLTSMEKLFPRAVDRSLRILNLCKEGILEDAKRVYNKMVEEGGAPSVLIYDCLVHKFCQEGCFFEAFELLNEMIAHGYYPIASTYNALISGFCRLGRVGNALRLMEDMVGRGCLPDAGSYNPVVVALCRERESQKAIRILLQMVERGIIPDYFAWSSLLLCLSQESIWLENKSLFCVNNILHCIIET</sequence>
<dbReference type="InParanoid" id="A0A6P4ALD0"/>
<organism evidence="4 5">
    <name type="scientific">Ziziphus jujuba</name>
    <name type="common">Chinese jujube</name>
    <name type="synonym">Ziziphus sativa</name>
    <dbReference type="NCBI Taxonomy" id="326968"/>
    <lineage>
        <taxon>Eukaryota</taxon>
        <taxon>Viridiplantae</taxon>
        <taxon>Streptophyta</taxon>
        <taxon>Embryophyta</taxon>
        <taxon>Tracheophyta</taxon>
        <taxon>Spermatophyta</taxon>
        <taxon>Magnoliopsida</taxon>
        <taxon>eudicotyledons</taxon>
        <taxon>Gunneridae</taxon>
        <taxon>Pentapetalae</taxon>
        <taxon>rosids</taxon>
        <taxon>fabids</taxon>
        <taxon>Rosales</taxon>
        <taxon>Rhamnaceae</taxon>
        <taxon>Paliureae</taxon>
        <taxon>Ziziphus</taxon>
    </lineage>
</organism>
<dbReference type="InterPro" id="IPR050872">
    <property type="entry name" value="PPR_P_subfamily"/>
</dbReference>
<dbReference type="Pfam" id="PF12854">
    <property type="entry name" value="PPR_1"/>
    <property type="match status" value="3"/>
</dbReference>
<dbReference type="AlphaFoldDB" id="A0A6P4ALD0"/>
<evidence type="ECO:0000256" key="2">
    <source>
        <dbReference type="ARBA" id="ARBA00022737"/>
    </source>
</evidence>
<dbReference type="FunCoup" id="A0A6P4ALD0">
    <property type="interactions" value="337"/>
</dbReference>
<dbReference type="PANTHER" id="PTHR46128">
    <property type="entry name" value="MITOCHONDRIAL GROUP I INTRON SPLICING FACTOR CCM1"/>
    <property type="match status" value="1"/>
</dbReference>
<dbReference type="Pfam" id="PF13041">
    <property type="entry name" value="PPR_2"/>
    <property type="match status" value="3"/>
</dbReference>
<evidence type="ECO:0000313" key="5">
    <source>
        <dbReference type="RefSeq" id="XP_015889588.3"/>
    </source>
</evidence>
<feature type="repeat" description="PPR" evidence="3">
    <location>
        <begin position="217"/>
        <end position="247"/>
    </location>
</feature>
<dbReference type="NCBIfam" id="TIGR00756">
    <property type="entry name" value="PPR"/>
    <property type="match status" value="10"/>
</dbReference>
<feature type="repeat" description="PPR" evidence="3">
    <location>
        <begin position="563"/>
        <end position="597"/>
    </location>
</feature>
<name>A0A6P4ALD0_ZIZJJ</name>
<feature type="repeat" description="PPR" evidence="3">
    <location>
        <begin position="353"/>
        <end position="387"/>
    </location>
</feature>
<feature type="repeat" description="PPR" evidence="3">
    <location>
        <begin position="388"/>
        <end position="418"/>
    </location>
</feature>
<dbReference type="PANTHER" id="PTHR46128:SF87">
    <property type="entry name" value="PENTACOTRIPEPTIDE-REPEAT REGION OF PRORP DOMAIN-CONTAINING PROTEIN"/>
    <property type="match status" value="1"/>
</dbReference>
<gene>
    <name evidence="5" type="primary">LOC107424332</name>
</gene>
<evidence type="ECO:0000313" key="4">
    <source>
        <dbReference type="Proteomes" id="UP001652623"/>
    </source>
</evidence>
<dbReference type="RefSeq" id="XP_015889588.3">
    <property type="nucleotide sequence ID" value="XM_016034102.4"/>
</dbReference>
<dbReference type="KEGG" id="zju:107424332"/>
<dbReference type="InterPro" id="IPR011990">
    <property type="entry name" value="TPR-like_helical_dom_sf"/>
</dbReference>
<feature type="repeat" description="PPR" evidence="3">
    <location>
        <begin position="248"/>
        <end position="282"/>
    </location>
</feature>
<evidence type="ECO:0000256" key="1">
    <source>
        <dbReference type="ARBA" id="ARBA00007626"/>
    </source>
</evidence>
<keyword evidence="2" id="KW-0677">Repeat</keyword>
<feature type="repeat" description="PPR" evidence="3">
    <location>
        <begin position="182"/>
        <end position="216"/>
    </location>
</feature>
<feature type="repeat" description="PPR" evidence="3">
    <location>
        <begin position="318"/>
        <end position="352"/>
    </location>
</feature>
<evidence type="ECO:0000256" key="3">
    <source>
        <dbReference type="PROSITE-ProRule" id="PRU00708"/>
    </source>
</evidence>
<dbReference type="Gene3D" id="1.25.40.10">
    <property type="entry name" value="Tetratricopeptide repeat domain"/>
    <property type="match status" value="6"/>
</dbReference>
<dbReference type="Proteomes" id="UP001652623">
    <property type="component" value="Chromosome 7"/>
</dbReference>
<comment type="similarity">
    <text evidence="1">Belongs to the PPR family. P subfamily.</text>
</comment>
<feature type="repeat" description="PPR" evidence="3">
    <location>
        <begin position="528"/>
        <end position="562"/>
    </location>
</feature>